<dbReference type="Proteomes" id="UP001139095">
    <property type="component" value="Unassembled WGS sequence"/>
</dbReference>
<keyword evidence="2" id="KW-0418">Kinase</keyword>
<keyword evidence="2" id="KW-0808">Transferase</keyword>
<proteinExistence type="predicted"/>
<dbReference type="InterPro" id="IPR002575">
    <property type="entry name" value="Aminoglycoside_PTrfase"/>
</dbReference>
<accession>A0A9X1LE87</accession>
<dbReference type="GO" id="GO:0004305">
    <property type="term" value="F:ethanolamine kinase activity"/>
    <property type="evidence" value="ECO:0007669"/>
    <property type="project" value="TreeGrafter"/>
</dbReference>
<dbReference type="CDD" id="cd05151">
    <property type="entry name" value="ChoK-like"/>
    <property type="match status" value="1"/>
</dbReference>
<feature type="domain" description="Aminoglycoside phosphotransferase" evidence="1">
    <location>
        <begin position="28"/>
        <end position="252"/>
    </location>
</feature>
<dbReference type="Gene3D" id="3.30.200.20">
    <property type="entry name" value="Phosphorylase Kinase, domain 1"/>
    <property type="match status" value="1"/>
</dbReference>
<dbReference type="PANTHER" id="PTHR22603">
    <property type="entry name" value="CHOLINE/ETHANOALAMINE KINASE"/>
    <property type="match status" value="1"/>
</dbReference>
<protein>
    <submittedName>
        <fullName evidence="2">Choline kinase family protein</fullName>
    </submittedName>
</protein>
<dbReference type="Gene3D" id="3.90.1200.10">
    <property type="match status" value="1"/>
</dbReference>
<dbReference type="GO" id="GO:0005737">
    <property type="term" value="C:cytoplasm"/>
    <property type="evidence" value="ECO:0007669"/>
    <property type="project" value="TreeGrafter"/>
</dbReference>
<comment type="caution">
    <text evidence="2">The sequence shown here is derived from an EMBL/GenBank/DDBJ whole genome shotgun (WGS) entry which is preliminary data.</text>
</comment>
<dbReference type="EMBL" id="JAJATW010000003">
    <property type="protein sequence ID" value="MCB5160976.1"/>
    <property type="molecule type" value="Genomic_DNA"/>
</dbReference>
<dbReference type="RefSeq" id="WP_226753357.1">
    <property type="nucleotide sequence ID" value="NZ_JAJATW010000003.1"/>
</dbReference>
<dbReference type="SUPFAM" id="SSF56112">
    <property type="entry name" value="Protein kinase-like (PK-like)"/>
    <property type="match status" value="1"/>
</dbReference>
<organism evidence="2 3">
    <name type="scientific">Marinomonas algarum</name>
    <dbReference type="NCBI Taxonomy" id="2883105"/>
    <lineage>
        <taxon>Bacteria</taxon>
        <taxon>Pseudomonadati</taxon>
        <taxon>Pseudomonadota</taxon>
        <taxon>Gammaproteobacteria</taxon>
        <taxon>Oceanospirillales</taxon>
        <taxon>Oceanospirillaceae</taxon>
        <taxon>Marinomonas</taxon>
    </lineage>
</organism>
<dbReference type="InterPro" id="IPR011009">
    <property type="entry name" value="Kinase-like_dom_sf"/>
</dbReference>
<evidence type="ECO:0000313" key="3">
    <source>
        <dbReference type="Proteomes" id="UP001139095"/>
    </source>
</evidence>
<name>A0A9X1LE87_9GAMM</name>
<dbReference type="PANTHER" id="PTHR22603:SF66">
    <property type="entry name" value="ETHANOLAMINE KINASE"/>
    <property type="match status" value="1"/>
</dbReference>
<dbReference type="AlphaFoldDB" id="A0A9X1LE87"/>
<gene>
    <name evidence="2" type="ORF">LG368_03570</name>
</gene>
<reference evidence="2" key="1">
    <citation type="submission" date="2021-10" db="EMBL/GenBank/DDBJ databases">
        <title>Marinomonas pontica sp. nov., isolated from the Black Sea.</title>
        <authorList>
            <person name="Zhao L.-H."/>
            <person name="Xue J.-H."/>
        </authorList>
    </citation>
    <scope>NUCLEOTIDE SEQUENCE</scope>
    <source>
        <strain evidence="2">E8</strain>
    </source>
</reference>
<dbReference type="GO" id="GO:0006646">
    <property type="term" value="P:phosphatidylethanolamine biosynthetic process"/>
    <property type="evidence" value="ECO:0007669"/>
    <property type="project" value="TreeGrafter"/>
</dbReference>
<keyword evidence="3" id="KW-1185">Reference proteome</keyword>
<dbReference type="Pfam" id="PF01636">
    <property type="entry name" value="APH"/>
    <property type="match status" value="1"/>
</dbReference>
<evidence type="ECO:0000259" key="1">
    <source>
        <dbReference type="Pfam" id="PF01636"/>
    </source>
</evidence>
<sequence>MTTLSDCLTEIAVIFPEMTDPDTKVEAIPLTDGFSNRVYLICWRGVSRLVLRIPGTEETIFYIDRAVERIILRHAVSAGLSPDVVWYNASGCMASRFVPQPSLAWTVRHNDNAIRRIASILKQVHALPAKGRYYSVFEVIQQYLNSIANRLSGARFINDEAHLESRLTLQKEYDYLVLIFHQLRAPEQLLPRVLCHNDINPKNLLMDDADLWVIDWEYAGIGDPLFDLAVVARSHNLDTDQQKHLLYAYDESLFDRVSQKRIKEAMQIYMCAYGVREMVWMLLKYMTTSDQTFWMAYQDFKCSARLNPFYDSL</sequence>
<evidence type="ECO:0000313" key="2">
    <source>
        <dbReference type="EMBL" id="MCB5160976.1"/>
    </source>
</evidence>